<proteinExistence type="predicted"/>
<evidence type="ECO:0000313" key="1">
    <source>
        <dbReference type="EMBL" id="KAF0904677.1"/>
    </source>
</evidence>
<reference evidence="1 2" key="1">
    <citation type="submission" date="2019-11" db="EMBL/GenBank/DDBJ databases">
        <title>Whole genome sequence of Oryza granulata.</title>
        <authorList>
            <person name="Li W."/>
        </authorList>
    </citation>
    <scope>NUCLEOTIDE SEQUENCE [LARGE SCALE GENOMIC DNA]</scope>
    <source>
        <strain evidence="2">cv. Menghai</strain>
        <tissue evidence="1">Leaf</tissue>
    </source>
</reference>
<accession>A0A6G1CX36</accession>
<organism evidence="1 2">
    <name type="scientific">Oryza meyeriana var. granulata</name>
    <dbReference type="NCBI Taxonomy" id="110450"/>
    <lineage>
        <taxon>Eukaryota</taxon>
        <taxon>Viridiplantae</taxon>
        <taxon>Streptophyta</taxon>
        <taxon>Embryophyta</taxon>
        <taxon>Tracheophyta</taxon>
        <taxon>Spermatophyta</taxon>
        <taxon>Magnoliopsida</taxon>
        <taxon>Liliopsida</taxon>
        <taxon>Poales</taxon>
        <taxon>Poaceae</taxon>
        <taxon>BOP clade</taxon>
        <taxon>Oryzoideae</taxon>
        <taxon>Oryzeae</taxon>
        <taxon>Oryzinae</taxon>
        <taxon>Oryza</taxon>
        <taxon>Oryza meyeriana</taxon>
    </lineage>
</organism>
<dbReference type="EMBL" id="SPHZ02000008">
    <property type="protein sequence ID" value="KAF0904677.1"/>
    <property type="molecule type" value="Genomic_DNA"/>
</dbReference>
<name>A0A6G1CX36_9ORYZ</name>
<dbReference type="AlphaFoldDB" id="A0A6G1CX36"/>
<protein>
    <submittedName>
        <fullName evidence="1">Uncharacterized protein</fullName>
    </submittedName>
</protein>
<evidence type="ECO:0000313" key="2">
    <source>
        <dbReference type="Proteomes" id="UP000479710"/>
    </source>
</evidence>
<keyword evidence="2" id="KW-1185">Reference proteome</keyword>
<sequence length="59" mass="6326">MGEAVELAAVCLRGVADGWARVGWGRRANGRSRDGDWGHELVHGGLKESRTGTIVYACD</sequence>
<dbReference type="Proteomes" id="UP000479710">
    <property type="component" value="Unassembled WGS sequence"/>
</dbReference>
<gene>
    <name evidence="1" type="ORF">E2562_036078</name>
</gene>
<comment type="caution">
    <text evidence="1">The sequence shown here is derived from an EMBL/GenBank/DDBJ whole genome shotgun (WGS) entry which is preliminary data.</text>
</comment>